<evidence type="ECO:0000313" key="3">
    <source>
        <dbReference type="Proteomes" id="UP000003163"/>
    </source>
</evidence>
<protein>
    <submittedName>
        <fullName evidence="2">Uncharacterized protein</fullName>
    </submittedName>
</protein>
<gene>
    <name evidence="2" type="ORF">EDEG_02155</name>
</gene>
<dbReference type="HOGENOM" id="CLU_727672_0_0_1"/>
<dbReference type="EMBL" id="AFBI03000036">
    <property type="protein sequence ID" value="EJW03511.1"/>
    <property type="molecule type" value="Genomic_DNA"/>
</dbReference>
<evidence type="ECO:0000256" key="1">
    <source>
        <dbReference type="SAM" id="MobiDB-lite"/>
    </source>
</evidence>
<evidence type="ECO:0000313" key="2">
    <source>
        <dbReference type="EMBL" id="EJW03511.1"/>
    </source>
</evidence>
<dbReference type="AlphaFoldDB" id="J9D6V8"/>
<keyword evidence="3" id="KW-1185">Reference proteome</keyword>
<dbReference type="VEuPathDB" id="MicrosporidiaDB:EDEG_02155"/>
<accession>J9D6V8</accession>
<feature type="region of interest" description="Disordered" evidence="1">
    <location>
        <begin position="325"/>
        <end position="380"/>
    </location>
</feature>
<sequence length="380" mass="43923">MLLFLTFISCREYLIKLIGQDMYVQGQETVNGLPTVAPRKEANVFTYKTADQKVSDKIVYVKLLPNQVFDIQDSATKLIFFPYHGRHNQQFQFVPVDMIRTYKIVQKEMCLAYIADEKIFRLEGCVGDNPYQLFEFICNDCPEKKGNLKGLVPIVEMDKKKNKNFLDDKTVNLIKEIGKLTSDINTCFINNGTCKSLDNSHIKLECYSPLEYPSIANEMWPDMKNNARHLEDYDDEPLAVISDMDGSLHKRSLKQSDEQEHLDSKHQKELENHVDPFDHWHTNEENYHGDNVSKNINPVSTSLDKIVPEMVDYNAVKQRNSQLEEIEKQKKMDNTVPPVVENKSDPVIENEESKSKYSKDLLDPPVDPTRKQTKYGYGGR</sequence>
<feature type="compositionally biased region" description="Basic and acidic residues" evidence="1">
    <location>
        <begin position="342"/>
        <end position="362"/>
    </location>
</feature>
<feature type="region of interest" description="Disordered" evidence="1">
    <location>
        <begin position="278"/>
        <end position="297"/>
    </location>
</feature>
<organism evidence="2 3">
    <name type="scientific">Edhazardia aedis (strain USNM 41457)</name>
    <name type="common">Microsporidian parasite</name>
    <dbReference type="NCBI Taxonomy" id="1003232"/>
    <lineage>
        <taxon>Eukaryota</taxon>
        <taxon>Fungi</taxon>
        <taxon>Fungi incertae sedis</taxon>
        <taxon>Microsporidia</taxon>
        <taxon>Edhazardia</taxon>
    </lineage>
</organism>
<name>J9D6V8_EDHAE</name>
<dbReference type="SUPFAM" id="SSF50370">
    <property type="entry name" value="Ricin B-like lectins"/>
    <property type="match status" value="1"/>
</dbReference>
<reference evidence="2 3" key="1">
    <citation type="submission" date="2011-08" db="EMBL/GenBank/DDBJ databases">
        <authorList>
            <person name="Liu Z.J."/>
            <person name="Shi F.L."/>
            <person name="Lu J.Q."/>
            <person name="Li M."/>
            <person name="Wang Z.L."/>
        </authorList>
    </citation>
    <scope>NUCLEOTIDE SEQUENCE [LARGE SCALE GENOMIC DNA]</scope>
    <source>
        <strain evidence="2 3">USNM 41457</strain>
    </source>
</reference>
<dbReference type="InParanoid" id="J9D6V8"/>
<dbReference type="InterPro" id="IPR035992">
    <property type="entry name" value="Ricin_B-like_lectins"/>
</dbReference>
<proteinExistence type="predicted"/>
<reference evidence="3" key="2">
    <citation type="submission" date="2015-07" db="EMBL/GenBank/DDBJ databases">
        <title>Contrasting host-pathogen interactions and genome evolution in two generalist and specialist microsporidian pathogens of mosquitoes.</title>
        <authorList>
            <consortium name="The Broad Institute Genomics Platform"/>
            <consortium name="The Broad Institute Genome Sequencing Center for Infectious Disease"/>
            <person name="Cuomo C.A."/>
            <person name="Sanscrainte N.D."/>
            <person name="Goldberg J.M."/>
            <person name="Heiman D."/>
            <person name="Young S."/>
            <person name="Zeng Q."/>
            <person name="Becnel J.J."/>
            <person name="Birren B.W."/>
        </authorList>
    </citation>
    <scope>NUCLEOTIDE SEQUENCE [LARGE SCALE GENOMIC DNA]</scope>
    <source>
        <strain evidence="3">USNM 41457</strain>
    </source>
</reference>
<feature type="compositionally biased region" description="Basic and acidic residues" evidence="1">
    <location>
        <begin position="278"/>
        <end position="288"/>
    </location>
</feature>
<comment type="caution">
    <text evidence="2">The sequence shown here is derived from an EMBL/GenBank/DDBJ whole genome shotgun (WGS) entry which is preliminary data.</text>
</comment>
<dbReference type="Proteomes" id="UP000003163">
    <property type="component" value="Unassembled WGS sequence"/>
</dbReference>